<dbReference type="OrthoDB" id="3173333at2"/>
<evidence type="ECO:0000313" key="4">
    <source>
        <dbReference type="EMBL" id="PKW25763.1"/>
    </source>
</evidence>
<proteinExistence type="predicted"/>
<dbReference type="InterPro" id="IPR000182">
    <property type="entry name" value="GNAT_dom"/>
</dbReference>
<dbReference type="InterPro" id="IPR016181">
    <property type="entry name" value="Acyl_CoA_acyltransferase"/>
</dbReference>
<organism evidence="4 5">
    <name type="scientific">Phycicoccus duodecadis</name>
    <dbReference type="NCBI Taxonomy" id="173053"/>
    <lineage>
        <taxon>Bacteria</taxon>
        <taxon>Bacillati</taxon>
        <taxon>Actinomycetota</taxon>
        <taxon>Actinomycetes</taxon>
        <taxon>Micrococcales</taxon>
        <taxon>Intrasporangiaceae</taxon>
        <taxon>Phycicoccus</taxon>
    </lineage>
</organism>
<dbReference type="EMBL" id="PJNE01000001">
    <property type="protein sequence ID" value="PKW25763.1"/>
    <property type="molecule type" value="Genomic_DNA"/>
</dbReference>
<feature type="domain" description="N-acetyltransferase" evidence="3">
    <location>
        <begin position="12"/>
        <end position="175"/>
    </location>
</feature>
<accession>A0A2N3YFY6</accession>
<dbReference type="PROSITE" id="PS51186">
    <property type="entry name" value="GNAT"/>
    <property type="match status" value="1"/>
</dbReference>
<dbReference type="GO" id="GO:0016747">
    <property type="term" value="F:acyltransferase activity, transferring groups other than amino-acyl groups"/>
    <property type="evidence" value="ECO:0007669"/>
    <property type="project" value="InterPro"/>
</dbReference>
<evidence type="ECO:0000256" key="2">
    <source>
        <dbReference type="ARBA" id="ARBA00023315"/>
    </source>
</evidence>
<dbReference type="PANTHER" id="PTHR43072">
    <property type="entry name" value="N-ACETYLTRANSFERASE"/>
    <property type="match status" value="1"/>
</dbReference>
<dbReference type="Gene3D" id="3.40.630.30">
    <property type="match status" value="1"/>
</dbReference>
<comment type="caution">
    <text evidence="4">The sequence shown here is derived from an EMBL/GenBank/DDBJ whole genome shotgun (WGS) entry which is preliminary data.</text>
</comment>
<protein>
    <submittedName>
        <fullName evidence="4">Phosphinothricin acetyltransferase</fullName>
    </submittedName>
</protein>
<evidence type="ECO:0000259" key="3">
    <source>
        <dbReference type="PROSITE" id="PS51186"/>
    </source>
</evidence>
<dbReference type="Pfam" id="PF13420">
    <property type="entry name" value="Acetyltransf_4"/>
    <property type="match status" value="1"/>
</dbReference>
<keyword evidence="1 4" id="KW-0808">Transferase</keyword>
<evidence type="ECO:0000313" key="5">
    <source>
        <dbReference type="Proteomes" id="UP000233781"/>
    </source>
</evidence>
<sequence length="182" mass="19728">MTAGSAAGDDDVVVRAATPADLPGMAAIYNDAVLHSLATFDVEPRPDDHYADRLRSEAPGDHVLVAVRQPSAEVLGYAFSGVYRPRAAYDATREVSVYLADVARGRGLGRRLYTELFARVDADGIHTCLAVIAQPNPASEALHRSFGFEPVGTLREVGRKFDRWVDTALWQRRRPAAPDAGP</sequence>
<name>A0A2N3YFY6_9MICO</name>
<dbReference type="Proteomes" id="UP000233781">
    <property type="component" value="Unassembled WGS sequence"/>
</dbReference>
<dbReference type="AlphaFoldDB" id="A0A2N3YFY6"/>
<gene>
    <name evidence="4" type="ORF">ATL31_0563</name>
</gene>
<keyword evidence="2" id="KW-0012">Acyltransferase</keyword>
<dbReference type="PANTHER" id="PTHR43072:SF23">
    <property type="entry name" value="UPF0039 PROTEIN C11D3.02C"/>
    <property type="match status" value="1"/>
</dbReference>
<dbReference type="SUPFAM" id="SSF55729">
    <property type="entry name" value="Acyl-CoA N-acyltransferases (Nat)"/>
    <property type="match status" value="1"/>
</dbReference>
<keyword evidence="5" id="KW-1185">Reference proteome</keyword>
<evidence type="ECO:0000256" key="1">
    <source>
        <dbReference type="ARBA" id="ARBA00022679"/>
    </source>
</evidence>
<dbReference type="RefSeq" id="WP_101394443.1">
    <property type="nucleotide sequence ID" value="NZ_PJNE01000001.1"/>
</dbReference>
<reference evidence="4 5" key="1">
    <citation type="submission" date="2017-12" db="EMBL/GenBank/DDBJ databases">
        <title>Sequencing the genomes of 1000 Actinobacteria strains.</title>
        <authorList>
            <person name="Klenk H.-P."/>
        </authorList>
    </citation>
    <scope>NUCLEOTIDE SEQUENCE [LARGE SCALE GENOMIC DNA]</scope>
    <source>
        <strain evidence="4 5">DSM 12806</strain>
    </source>
</reference>